<reference evidence="1 2" key="1">
    <citation type="submission" date="2015-08" db="EMBL/GenBank/DDBJ databases">
        <title>Next Generation Sequencing and Analysis of the Genome of Puccinia sorghi L Schw, the Causal Agent of Maize Common Rust.</title>
        <authorList>
            <person name="Rochi L."/>
            <person name="Burguener G."/>
            <person name="Darino M."/>
            <person name="Turjanski A."/>
            <person name="Kreff E."/>
            <person name="Dieguez M.J."/>
            <person name="Sacco F."/>
        </authorList>
    </citation>
    <scope>NUCLEOTIDE SEQUENCE [LARGE SCALE GENOMIC DNA]</scope>
    <source>
        <strain evidence="1 2">RO10H11247</strain>
    </source>
</reference>
<comment type="caution">
    <text evidence="1">The sequence shown here is derived from an EMBL/GenBank/DDBJ whole genome shotgun (WGS) entry which is preliminary data.</text>
</comment>
<dbReference type="AlphaFoldDB" id="A0A0L6UFW9"/>
<proteinExistence type="predicted"/>
<dbReference type="STRING" id="27349.A0A0L6UFW9"/>
<feature type="non-terminal residue" evidence="1">
    <location>
        <position position="1"/>
    </location>
</feature>
<dbReference type="EMBL" id="LAVV01011708">
    <property type="protein sequence ID" value="KNZ47439.1"/>
    <property type="molecule type" value="Genomic_DNA"/>
</dbReference>
<dbReference type="Proteomes" id="UP000037035">
    <property type="component" value="Unassembled WGS sequence"/>
</dbReference>
<name>A0A0L6UFW9_9BASI</name>
<evidence type="ECO:0008006" key="3">
    <source>
        <dbReference type="Google" id="ProtNLM"/>
    </source>
</evidence>
<keyword evidence="2" id="KW-1185">Reference proteome</keyword>
<accession>A0A0L6UFW9</accession>
<protein>
    <recommendedName>
        <fullName evidence="3">FAR1 domain-containing protein</fullName>
    </recommendedName>
</protein>
<gene>
    <name evidence="1" type="ORF">VP01_6390g1</name>
</gene>
<sequence length="130" mass="14797">GEDYGNGGLIFCFPAPPQSIFQSEEKMLSSIKLFDWENGYVIVICLLDKDKSIIFKCDQGGKKEDNKRKGNHTYKFSRLIRGPFSAHATCDRGGKTWYYQTNYPHHNHPLSKILNLMLKTAVSPQLSTPK</sequence>
<evidence type="ECO:0000313" key="2">
    <source>
        <dbReference type="Proteomes" id="UP000037035"/>
    </source>
</evidence>
<organism evidence="1 2">
    <name type="scientific">Puccinia sorghi</name>
    <dbReference type="NCBI Taxonomy" id="27349"/>
    <lineage>
        <taxon>Eukaryota</taxon>
        <taxon>Fungi</taxon>
        <taxon>Dikarya</taxon>
        <taxon>Basidiomycota</taxon>
        <taxon>Pucciniomycotina</taxon>
        <taxon>Pucciniomycetes</taxon>
        <taxon>Pucciniales</taxon>
        <taxon>Pucciniaceae</taxon>
        <taxon>Puccinia</taxon>
    </lineage>
</organism>
<evidence type="ECO:0000313" key="1">
    <source>
        <dbReference type="EMBL" id="KNZ47439.1"/>
    </source>
</evidence>
<dbReference type="VEuPathDB" id="FungiDB:VP01_6390g1"/>